<dbReference type="SMART" id="SM00822">
    <property type="entry name" value="PKS_KR"/>
    <property type="match status" value="1"/>
</dbReference>
<dbReference type="PANTHER" id="PTHR43639">
    <property type="entry name" value="OXIDOREDUCTASE, SHORT-CHAIN DEHYDROGENASE/REDUCTASE FAMILY (AFU_ORTHOLOGUE AFUA_5G02870)"/>
    <property type="match status" value="1"/>
</dbReference>
<dbReference type="Pfam" id="PF13561">
    <property type="entry name" value="adh_short_C2"/>
    <property type="match status" value="1"/>
</dbReference>
<comment type="caution">
    <text evidence="4">The sequence shown here is derived from an EMBL/GenBank/DDBJ whole genome shotgun (WGS) entry which is preliminary data.</text>
</comment>
<proteinExistence type="inferred from homology"/>
<evidence type="ECO:0000313" key="4">
    <source>
        <dbReference type="EMBL" id="MFD0917090.1"/>
    </source>
</evidence>
<dbReference type="SUPFAM" id="SSF51735">
    <property type="entry name" value="NAD(P)-binding Rossmann-fold domains"/>
    <property type="match status" value="1"/>
</dbReference>
<evidence type="ECO:0000256" key="1">
    <source>
        <dbReference type="ARBA" id="ARBA00006484"/>
    </source>
</evidence>
<evidence type="ECO:0000256" key="2">
    <source>
        <dbReference type="ARBA" id="ARBA00023002"/>
    </source>
</evidence>
<dbReference type="InterPro" id="IPR020904">
    <property type="entry name" value="Sc_DH/Rdtase_CS"/>
</dbReference>
<comment type="similarity">
    <text evidence="1">Belongs to the short-chain dehydrogenases/reductases (SDR) family.</text>
</comment>
<dbReference type="Gene3D" id="3.40.50.720">
    <property type="entry name" value="NAD(P)-binding Rossmann-like Domain"/>
    <property type="match status" value="1"/>
</dbReference>
<accession>A0ABW3FJJ4</accession>
<dbReference type="PRINTS" id="PR00080">
    <property type="entry name" value="SDRFAMILY"/>
</dbReference>
<organism evidence="4 5">
    <name type="scientific">Pseudahrensia aquimaris</name>
    <dbReference type="NCBI Taxonomy" id="744461"/>
    <lineage>
        <taxon>Bacteria</taxon>
        <taxon>Pseudomonadati</taxon>
        <taxon>Pseudomonadota</taxon>
        <taxon>Alphaproteobacteria</taxon>
        <taxon>Hyphomicrobiales</taxon>
        <taxon>Ahrensiaceae</taxon>
        <taxon>Pseudahrensia</taxon>
    </lineage>
</organism>
<dbReference type="RefSeq" id="WP_377212928.1">
    <property type="nucleotide sequence ID" value="NZ_JBHTJV010000009.1"/>
</dbReference>
<keyword evidence="5" id="KW-1185">Reference proteome</keyword>
<dbReference type="PROSITE" id="PS00061">
    <property type="entry name" value="ADH_SHORT"/>
    <property type="match status" value="1"/>
</dbReference>
<dbReference type="Proteomes" id="UP001597101">
    <property type="component" value="Unassembled WGS sequence"/>
</dbReference>
<dbReference type="InterPro" id="IPR036291">
    <property type="entry name" value="NAD(P)-bd_dom_sf"/>
</dbReference>
<dbReference type="InterPro" id="IPR002347">
    <property type="entry name" value="SDR_fam"/>
</dbReference>
<reference evidence="5" key="1">
    <citation type="journal article" date="2019" name="Int. J. Syst. Evol. Microbiol.">
        <title>The Global Catalogue of Microorganisms (GCM) 10K type strain sequencing project: providing services to taxonomists for standard genome sequencing and annotation.</title>
        <authorList>
            <consortium name="The Broad Institute Genomics Platform"/>
            <consortium name="The Broad Institute Genome Sequencing Center for Infectious Disease"/>
            <person name="Wu L."/>
            <person name="Ma J."/>
        </authorList>
    </citation>
    <scope>NUCLEOTIDE SEQUENCE [LARGE SCALE GENOMIC DNA]</scope>
    <source>
        <strain evidence="5">CCUG 60023</strain>
    </source>
</reference>
<keyword evidence="2 4" id="KW-0560">Oxidoreductase</keyword>
<gene>
    <name evidence="4" type="ORF">ACFQ14_11785</name>
</gene>
<dbReference type="CDD" id="cd05233">
    <property type="entry name" value="SDR_c"/>
    <property type="match status" value="1"/>
</dbReference>
<dbReference type="GO" id="GO:0016491">
    <property type="term" value="F:oxidoreductase activity"/>
    <property type="evidence" value="ECO:0007669"/>
    <property type="project" value="UniProtKB-KW"/>
</dbReference>
<feature type="domain" description="Ketoreductase" evidence="3">
    <location>
        <begin position="13"/>
        <end position="195"/>
    </location>
</feature>
<dbReference type="EMBL" id="JBHTJV010000009">
    <property type="protein sequence ID" value="MFD0917090.1"/>
    <property type="molecule type" value="Genomic_DNA"/>
</dbReference>
<dbReference type="InterPro" id="IPR057326">
    <property type="entry name" value="KR_dom"/>
</dbReference>
<name>A0ABW3FJJ4_9HYPH</name>
<evidence type="ECO:0000259" key="3">
    <source>
        <dbReference type="SMART" id="SM00822"/>
    </source>
</evidence>
<dbReference type="PANTHER" id="PTHR43639:SF1">
    <property type="entry name" value="SHORT-CHAIN DEHYDROGENASE_REDUCTASE FAMILY PROTEIN"/>
    <property type="match status" value="1"/>
</dbReference>
<sequence>MQYGAIYPSLKDKTVIVTGGGSGIGASIVEHFAAQGSKVGFVDIADEPSNALVDTLRGEGAKVAYRHCDITDTSKLQATVRELSDELGPVGVLVNNAAHDQRHKFEDVTPEYWDERIGVNIKHQFFAAQAVADDMKKLGNGSIINMGSTSWMIGQGGMACYTAAKSAVLGLTRSLARDLGEHNIRVNSIAPGWIMTQRQIDLWLTDEAEKELMQRQCLKRRLEPADIARTVLFFASDEAGACTNQSYIVDGGWV</sequence>
<evidence type="ECO:0000313" key="5">
    <source>
        <dbReference type="Proteomes" id="UP001597101"/>
    </source>
</evidence>
<dbReference type="EC" id="1.1.1.-" evidence="4"/>
<protein>
    <submittedName>
        <fullName evidence="4">SDR family NAD(P)-dependent oxidoreductase</fullName>
        <ecNumber evidence="4">1.1.1.-</ecNumber>
    </submittedName>
</protein>
<dbReference type="PRINTS" id="PR00081">
    <property type="entry name" value="GDHRDH"/>
</dbReference>